<sequence>MFGSISLKSRGGILFLQLYRDLNLIFFISTPNQELQTM</sequence>
<dbReference type="EMBL" id="AUZM01000023">
    <property type="protein sequence ID" value="ERT07297.1"/>
    <property type="molecule type" value="Genomic_DNA"/>
</dbReference>
<gene>
    <name evidence="1" type="ORF">M595_2727</name>
</gene>
<dbReference type="Proteomes" id="UP000017127">
    <property type="component" value="Unassembled WGS sequence"/>
</dbReference>
<protein>
    <submittedName>
        <fullName evidence="1">Uncharacterized protein</fullName>
    </submittedName>
</protein>
<accession>U7QJ25</accession>
<proteinExistence type="predicted"/>
<evidence type="ECO:0000313" key="2">
    <source>
        <dbReference type="Proteomes" id="UP000017127"/>
    </source>
</evidence>
<comment type="caution">
    <text evidence="1">The sequence shown here is derived from an EMBL/GenBank/DDBJ whole genome shotgun (WGS) entry which is preliminary data.</text>
</comment>
<name>U7QJ25_9CYAN</name>
<organism evidence="1 2">
    <name type="scientific">Lyngbya aestuarii BL J</name>
    <dbReference type="NCBI Taxonomy" id="1348334"/>
    <lineage>
        <taxon>Bacteria</taxon>
        <taxon>Bacillati</taxon>
        <taxon>Cyanobacteriota</taxon>
        <taxon>Cyanophyceae</taxon>
        <taxon>Oscillatoriophycideae</taxon>
        <taxon>Oscillatoriales</taxon>
        <taxon>Microcoleaceae</taxon>
        <taxon>Lyngbya</taxon>
    </lineage>
</organism>
<dbReference type="AlphaFoldDB" id="U7QJ25"/>
<keyword evidence="2" id="KW-1185">Reference proteome</keyword>
<reference evidence="1 2" key="1">
    <citation type="journal article" date="2013" name="Front. Microbiol.">
        <title>Comparative genomic analyses of the cyanobacterium, Lyngbya aestuarii BL J, a powerful hydrogen producer.</title>
        <authorList>
            <person name="Kothari A."/>
            <person name="Vaughn M."/>
            <person name="Garcia-Pichel F."/>
        </authorList>
    </citation>
    <scope>NUCLEOTIDE SEQUENCE [LARGE SCALE GENOMIC DNA]</scope>
    <source>
        <strain evidence="1 2">BL J</strain>
    </source>
</reference>
<evidence type="ECO:0000313" key="1">
    <source>
        <dbReference type="EMBL" id="ERT07297.1"/>
    </source>
</evidence>